<evidence type="ECO:0000256" key="3">
    <source>
        <dbReference type="ARBA" id="ARBA00022737"/>
    </source>
</evidence>
<dbReference type="Proteomes" id="UP000504629">
    <property type="component" value="Unplaced"/>
</dbReference>
<keyword evidence="3" id="KW-0677">Repeat</keyword>
<feature type="compositionally biased region" description="Basic and acidic residues" evidence="10">
    <location>
        <begin position="512"/>
        <end position="532"/>
    </location>
</feature>
<proteinExistence type="predicted"/>
<sequence>MASQSNTAGPKPSQMFHIPKATTIDKIGGIHCHICKLTFGKKKEYDEHYVGHNTGEKETVYTCVICHKQIAGYRSFQGHCYLKHVVKDRFTCNDCYRMYSKQSLLLKHIASMHTFICKICKQSFTSKNELLIHNIIHKSEKNKAPFPCMTCGKYIDTADMCELHIDEASSFTFPCPVCEESFPNRPEILKHLTKHFDDEIEINTDTKVLIEDCSVNMVGVYCCFCEETFNNRIEYDLHYETEHSDKELVYTCTICKKQYNKYALFGNHCHFHISKNRFECSECGKLFPRLSLLVLHRAAHGPGHDPERPFPCSHCDCTFSTLQRLTEHHRREHPHRDIRCHRPGCDLTFESFKDLILHYPSHSDEYCCRQCGLQFSTLSSCEKHLNVHAIKHYSCPVCNQRYQHKYQLIKHIPQHFETVFHVCTTCGKSYNAKSRLIQHAKTHTLRQFKCTYCRKAFLKDYDLQQHVNIHIGLLPYKCSLCPKAFASYSNHYKHMLRVHNVQPKSKSNLQKNIKDPSKKECHDKDTNEEKQSVVDQKPLEQTIMDTDDSTVESIDPIALEKELQMFNETNNGDTVDGSQLADIQPNNSAVAVFDFQSNNSTFQTSMVPPEYGPDFVNKAIESSAFSGDYIDLDDHLMPHIDPLLTIKHELLSRPAWEPPIITTLYPPYYEDVADSSRLSIMNTDIY</sequence>
<evidence type="ECO:0000256" key="9">
    <source>
        <dbReference type="PROSITE-ProRule" id="PRU00042"/>
    </source>
</evidence>
<feature type="domain" description="C2H2-type" evidence="11">
    <location>
        <begin position="278"/>
        <end position="309"/>
    </location>
</feature>
<dbReference type="AlphaFoldDB" id="A0A6J2J9V3"/>
<feature type="domain" description="C2H2-type" evidence="11">
    <location>
        <begin position="310"/>
        <end position="338"/>
    </location>
</feature>
<evidence type="ECO:0000256" key="6">
    <source>
        <dbReference type="ARBA" id="ARBA00023015"/>
    </source>
</evidence>
<feature type="domain" description="C2H2-type" evidence="11">
    <location>
        <begin position="476"/>
        <end position="504"/>
    </location>
</feature>
<dbReference type="PROSITE" id="PS50157">
    <property type="entry name" value="ZINC_FINGER_C2H2_2"/>
    <property type="match status" value="10"/>
</dbReference>
<dbReference type="RefSeq" id="XP_028026156.1">
    <property type="nucleotide sequence ID" value="XM_028170355.1"/>
</dbReference>
<evidence type="ECO:0000256" key="10">
    <source>
        <dbReference type="SAM" id="MobiDB-lite"/>
    </source>
</evidence>
<name>A0A6J2J9V3_BOMMA</name>
<accession>A0A6J2J9V3</accession>
<dbReference type="InterPro" id="IPR050636">
    <property type="entry name" value="C2H2-ZF_domain-containing"/>
</dbReference>
<feature type="domain" description="C2H2-type" evidence="11">
    <location>
        <begin position="90"/>
        <end position="114"/>
    </location>
</feature>
<evidence type="ECO:0000256" key="8">
    <source>
        <dbReference type="ARBA" id="ARBA00023242"/>
    </source>
</evidence>
<feature type="domain" description="C2H2-type" evidence="11">
    <location>
        <begin position="448"/>
        <end position="475"/>
    </location>
</feature>
<dbReference type="GO" id="GO:0005634">
    <property type="term" value="C:nucleus"/>
    <property type="evidence" value="ECO:0007669"/>
    <property type="project" value="UniProtKB-SubCell"/>
</dbReference>
<evidence type="ECO:0000313" key="12">
    <source>
        <dbReference type="Proteomes" id="UP000504629"/>
    </source>
</evidence>
<evidence type="ECO:0000313" key="13">
    <source>
        <dbReference type="RefSeq" id="XP_028026156.1"/>
    </source>
</evidence>
<keyword evidence="4 9" id="KW-0863">Zinc-finger</keyword>
<dbReference type="PROSITE" id="PS00028">
    <property type="entry name" value="ZINC_FINGER_C2H2_1"/>
    <property type="match status" value="12"/>
</dbReference>
<feature type="domain" description="C2H2-type" evidence="11">
    <location>
        <begin position="366"/>
        <end position="389"/>
    </location>
</feature>
<dbReference type="SUPFAM" id="SSF57667">
    <property type="entry name" value="beta-beta-alpha zinc fingers"/>
    <property type="match status" value="5"/>
</dbReference>
<dbReference type="GeneID" id="114239926"/>
<reference evidence="13" key="1">
    <citation type="submission" date="2025-08" db="UniProtKB">
        <authorList>
            <consortium name="RefSeq"/>
        </authorList>
    </citation>
    <scope>IDENTIFICATION</scope>
    <source>
        <tissue evidence="13">Silk gland</tissue>
    </source>
</reference>
<comment type="subcellular location">
    <subcellularLocation>
        <location evidence="1">Nucleus</location>
    </subcellularLocation>
</comment>
<feature type="region of interest" description="Disordered" evidence="10">
    <location>
        <begin position="503"/>
        <end position="532"/>
    </location>
</feature>
<dbReference type="PANTHER" id="PTHR47772">
    <property type="entry name" value="ZINC FINGER PROTEIN 200"/>
    <property type="match status" value="1"/>
</dbReference>
<dbReference type="Pfam" id="PF00096">
    <property type="entry name" value="zf-C2H2"/>
    <property type="match status" value="3"/>
</dbReference>
<keyword evidence="7" id="KW-0804">Transcription</keyword>
<dbReference type="OrthoDB" id="6077919at2759"/>
<dbReference type="KEGG" id="bman:114239926"/>
<evidence type="ECO:0000256" key="4">
    <source>
        <dbReference type="ARBA" id="ARBA00022771"/>
    </source>
</evidence>
<evidence type="ECO:0000259" key="11">
    <source>
        <dbReference type="PROSITE" id="PS50157"/>
    </source>
</evidence>
<dbReference type="GO" id="GO:0008270">
    <property type="term" value="F:zinc ion binding"/>
    <property type="evidence" value="ECO:0007669"/>
    <property type="project" value="UniProtKB-KW"/>
</dbReference>
<protein>
    <submittedName>
        <fullName evidence="13">Oocyte zinc finger protein XlCOF6-like</fullName>
    </submittedName>
</protein>
<dbReference type="Pfam" id="PF13912">
    <property type="entry name" value="zf-C2H2_6"/>
    <property type="match status" value="1"/>
</dbReference>
<evidence type="ECO:0000256" key="7">
    <source>
        <dbReference type="ARBA" id="ARBA00023163"/>
    </source>
</evidence>
<feature type="domain" description="C2H2-type" evidence="11">
    <location>
        <begin position="421"/>
        <end position="448"/>
    </location>
</feature>
<keyword evidence="2" id="KW-0479">Metal-binding</keyword>
<feature type="domain" description="C2H2-type" evidence="11">
    <location>
        <begin position="173"/>
        <end position="200"/>
    </location>
</feature>
<feature type="domain" description="C2H2-type" evidence="11">
    <location>
        <begin position="393"/>
        <end position="415"/>
    </location>
</feature>
<keyword evidence="8" id="KW-0539">Nucleus</keyword>
<evidence type="ECO:0000256" key="5">
    <source>
        <dbReference type="ARBA" id="ARBA00022833"/>
    </source>
</evidence>
<gene>
    <name evidence="13" type="primary">LOC114239926</name>
</gene>
<dbReference type="SMART" id="SM00355">
    <property type="entry name" value="ZnF_C2H2"/>
    <property type="match status" value="15"/>
</dbReference>
<dbReference type="Gene3D" id="3.30.160.60">
    <property type="entry name" value="Classic Zinc Finger"/>
    <property type="match status" value="7"/>
</dbReference>
<evidence type="ECO:0000256" key="2">
    <source>
        <dbReference type="ARBA" id="ARBA00022723"/>
    </source>
</evidence>
<keyword evidence="5" id="KW-0862">Zinc</keyword>
<keyword evidence="6" id="KW-0805">Transcription regulation</keyword>
<evidence type="ECO:0000256" key="1">
    <source>
        <dbReference type="ARBA" id="ARBA00004123"/>
    </source>
</evidence>
<dbReference type="InterPro" id="IPR013087">
    <property type="entry name" value="Znf_C2H2_type"/>
</dbReference>
<dbReference type="PANTHER" id="PTHR47772:SF8">
    <property type="entry name" value="C2H2-TYPE DOMAIN-CONTAINING PROTEIN"/>
    <property type="match status" value="1"/>
</dbReference>
<organism evidence="12 13">
    <name type="scientific">Bombyx mandarina</name>
    <name type="common">Wild silk moth</name>
    <name type="synonym">Wild silkworm</name>
    <dbReference type="NCBI Taxonomy" id="7092"/>
    <lineage>
        <taxon>Eukaryota</taxon>
        <taxon>Metazoa</taxon>
        <taxon>Ecdysozoa</taxon>
        <taxon>Arthropoda</taxon>
        <taxon>Hexapoda</taxon>
        <taxon>Insecta</taxon>
        <taxon>Pterygota</taxon>
        <taxon>Neoptera</taxon>
        <taxon>Endopterygota</taxon>
        <taxon>Lepidoptera</taxon>
        <taxon>Glossata</taxon>
        <taxon>Ditrysia</taxon>
        <taxon>Bombycoidea</taxon>
        <taxon>Bombycidae</taxon>
        <taxon>Bombycinae</taxon>
        <taxon>Bombyx</taxon>
    </lineage>
</organism>
<keyword evidence="12" id="KW-1185">Reference proteome</keyword>
<dbReference type="InterPro" id="IPR036236">
    <property type="entry name" value="Znf_C2H2_sf"/>
</dbReference>
<feature type="domain" description="C2H2-type" evidence="11">
    <location>
        <begin position="115"/>
        <end position="142"/>
    </location>
</feature>